<dbReference type="PROSITE" id="PS50887">
    <property type="entry name" value="GGDEF"/>
    <property type="match status" value="1"/>
</dbReference>
<dbReference type="InterPro" id="IPR013407">
    <property type="entry name" value="CRISPR-assoc_prot_Cmr2"/>
</dbReference>
<dbReference type="Proteomes" id="UP000585609">
    <property type="component" value="Unassembled WGS sequence"/>
</dbReference>
<dbReference type="Gene3D" id="3.30.70.2220">
    <property type="entry name" value="CRISPR-Cas system, Cmr2 subunit, D1 domain, cysteine cluster"/>
    <property type="match status" value="1"/>
</dbReference>
<comment type="caution">
    <text evidence="4">The sequence shown here is derived from an EMBL/GenBank/DDBJ whole genome shotgun (WGS) entry which is preliminary data.</text>
</comment>
<dbReference type="NCBIfam" id="TIGR02577">
    <property type="entry name" value="cas_TM1794_Cmr2"/>
    <property type="match status" value="1"/>
</dbReference>
<evidence type="ECO:0000259" key="3">
    <source>
        <dbReference type="PROSITE" id="PS50887"/>
    </source>
</evidence>
<organism evidence="4 8">
    <name type="scientific">Candidatus Hakubella thermalkaliphila</name>
    <dbReference type="NCBI Taxonomy" id="2754717"/>
    <lineage>
        <taxon>Bacteria</taxon>
        <taxon>Bacillati</taxon>
        <taxon>Actinomycetota</taxon>
        <taxon>Actinomycetota incertae sedis</taxon>
        <taxon>Candidatus Hakubellales</taxon>
        <taxon>Candidatus Hakubellaceae</taxon>
        <taxon>Candidatus Hakubella</taxon>
    </lineage>
</organism>
<evidence type="ECO:0000256" key="2">
    <source>
        <dbReference type="ARBA" id="ARBA00023118"/>
    </source>
</evidence>
<name>A0A6V8NTI3_9ACTN</name>
<dbReference type="InterPro" id="IPR000160">
    <property type="entry name" value="GGDEF_dom"/>
</dbReference>
<gene>
    <name evidence="4" type="ORF">HKBW3S09_00894</name>
    <name evidence="5" type="ORF">HKBW3S34_01427</name>
    <name evidence="6" type="ORF">HKBW3S47_01075</name>
</gene>
<dbReference type="Pfam" id="PF22335">
    <property type="entry name" value="Cas10-Cmr2_palm2"/>
    <property type="match status" value="1"/>
</dbReference>
<evidence type="ECO:0000313" key="9">
    <source>
        <dbReference type="Proteomes" id="UP000588083"/>
    </source>
</evidence>
<feature type="domain" description="GGDEF" evidence="3">
    <location>
        <begin position="395"/>
        <end position="534"/>
    </location>
</feature>
<dbReference type="EMBL" id="BLSD01000048">
    <property type="protein sequence ID" value="GFP39376.1"/>
    <property type="molecule type" value="Genomic_DNA"/>
</dbReference>
<evidence type="ECO:0000256" key="1">
    <source>
        <dbReference type="ARBA" id="ARBA00022741"/>
    </source>
</evidence>
<evidence type="ECO:0000313" key="7">
    <source>
        <dbReference type="Proteomes" id="UP000569018"/>
    </source>
</evidence>
<dbReference type="RefSeq" id="WP_176235711.1">
    <property type="nucleotide sequence ID" value="NZ_BLRZ01000072.1"/>
</dbReference>
<dbReference type="Gene3D" id="3.30.70.270">
    <property type="match status" value="1"/>
</dbReference>
<proteinExistence type="predicted"/>
<dbReference type="InterPro" id="IPR054767">
    <property type="entry name" value="Cas10-Cmr2_palm2"/>
</dbReference>
<evidence type="ECO:0000313" key="6">
    <source>
        <dbReference type="EMBL" id="GFP39376.1"/>
    </source>
</evidence>
<evidence type="ECO:0000313" key="8">
    <source>
        <dbReference type="Proteomes" id="UP000585609"/>
    </source>
</evidence>
<dbReference type="InterPro" id="IPR024615">
    <property type="entry name" value="CRISPR-assoc_Cmr2_N"/>
</dbReference>
<dbReference type="Proteomes" id="UP000588083">
    <property type="component" value="Unassembled WGS sequence"/>
</dbReference>
<protein>
    <submittedName>
        <fullName evidence="4">CRISPR-associated protein Cmr2</fullName>
    </submittedName>
</protein>
<dbReference type="Pfam" id="PF12469">
    <property type="entry name" value="Cmr2_N"/>
    <property type="match status" value="1"/>
</dbReference>
<dbReference type="InterPro" id="IPR038242">
    <property type="entry name" value="Cmr2_N"/>
</dbReference>
<reference evidence="7 8" key="1">
    <citation type="journal article" date="2020" name="Front. Microbiol.">
        <title>Single-cell genomics of novel Actinobacteria with the Wood-Ljungdahl pathway discovered in a serpentinizing system.</title>
        <authorList>
            <person name="Merino N."/>
            <person name="Kawai M."/>
            <person name="Boyd E.S."/>
            <person name="Colman D.R."/>
            <person name="McGlynn S.E."/>
            <person name="Nealson K.H."/>
            <person name="Kurokawa K."/>
            <person name="Hongoh Y."/>
        </authorList>
    </citation>
    <scope>NUCLEOTIDE SEQUENCE [LARGE SCALE GENOMIC DNA]</scope>
    <source>
        <strain evidence="4 8">S09_30</strain>
        <strain evidence="5 9">S34</strain>
        <strain evidence="6 7">S47</strain>
    </source>
</reference>
<dbReference type="EMBL" id="BLRZ01000072">
    <property type="protein sequence ID" value="GFP30507.1"/>
    <property type="molecule type" value="Genomic_DNA"/>
</dbReference>
<keyword evidence="1" id="KW-0547">Nucleotide-binding</keyword>
<dbReference type="InterPro" id="IPR043128">
    <property type="entry name" value="Rev_trsase/Diguanyl_cyclase"/>
</dbReference>
<keyword evidence="9" id="KW-1185">Reference proteome</keyword>
<sequence>MNSKFLALFQIGPVQEFINTARKTQDFWSGSFLLSYLCAVAMVKVVQETGGESDVIIFPDISGNPLYDQAQKPLPWTSSTAPKAEALRPTVPNRFMALFSEQDSPKTILEASATRVIEQWKEVARIVKSKLESQIHSLGTDPTWCSIWERQISRTFEILYVWHPWDGTDTSYGKTYRETEVLFGARKATRWFETDEAEPGHKCSLCGSRQALHLSTTGPNRSDIREFWKSDLKLKLNREVQHRFKEGEHLCAVCTVKRLAPEWVFGKILDIPSTSSVAVSEFIKRIGDKVAQLDRGLISKFSQDVEDLAPRVGEPKKVDPMPLLEKQYGKSLPSLIHLDGDWFYEDTYESLRVKIKDFVHLKGNPAPIIKAQESLEEVVNALRSLEGDVFRPPTKYFCILSADGDSMGRVLANVSSLQDHRDLSGRLAGFAGASVVQLLQDDHLGHVVYFGGDEGVAFVALEDLFKVIKALRDVWEEQVMRPLQSVLSSPPTLSVGVVVAHHQHGLRFCLHEARTALEDAKKMEGKDAFSVAVLRRSGSPSQTRAKWRYPNPRIEVLEILAAHQDAYRKKRLSPRWLNDLRGEALAIHGKWPHDPSKAKELCDYEIKRLIRRHWLDPNGHPADNVIDRTLRLHEAIWGPVGRPDERRFEDFVGLMDLAFYVARGGGY</sequence>
<dbReference type="Proteomes" id="UP000569018">
    <property type="component" value="Unassembled WGS sequence"/>
</dbReference>
<dbReference type="GO" id="GO:0000166">
    <property type="term" value="F:nucleotide binding"/>
    <property type="evidence" value="ECO:0007669"/>
    <property type="project" value="UniProtKB-KW"/>
</dbReference>
<accession>A0A6V8NTI3</accession>
<keyword evidence="2" id="KW-0051">Antiviral defense</keyword>
<dbReference type="EMBL" id="BLRW01000109">
    <property type="protein sequence ID" value="GFP23427.1"/>
    <property type="molecule type" value="Genomic_DNA"/>
</dbReference>
<evidence type="ECO:0000313" key="4">
    <source>
        <dbReference type="EMBL" id="GFP23427.1"/>
    </source>
</evidence>
<evidence type="ECO:0000313" key="5">
    <source>
        <dbReference type="EMBL" id="GFP30507.1"/>
    </source>
</evidence>
<dbReference type="AlphaFoldDB" id="A0A6V8NTI3"/>
<dbReference type="GO" id="GO:0051607">
    <property type="term" value="P:defense response to virus"/>
    <property type="evidence" value="ECO:0007669"/>
    <property type="project" value="UniProtKB-KW"/>
</dbReference>